<evidence type="ECO:0000313" key="2">
    <source>
        <dbReference type="EMBL" id="QGU02319.1"/>
    </source>
</evidence>
<name>A0A6B8VH43_9CORY</name>
<evidence type="ECO:0000256" key="1">
    <source>
        <dbReference type="SAM" id="MobiDB-lite"/>
    </source>
</evidence>
<feature type="compositionally biased region" description="Acidic residues" evidence="1">
    <location>
        <begin position="148"/>
        <end position="162"/>
    </location>
</feature>
<organism evidence="2 3">
    <name type="scientific">Corynebacterium kalinowskii</name>
    <dbReference type="NCBI Taxonomy" id="2675216"/>
    <lineage>
        <taxon>Bacteria</taxon>
        <taxon>Bacillati</taxon>
        <taxon>Actinomycetota</taxon>
        <taxon>Actinomycetes</taxon>
        <taxon>Mycobacteriales</taxon>
        <taxon>Corynebacteriaceae</taxon>
        <taxon>Corynebacterium</taxon>
    </lineage>
</organism>
<reference evidence="3" key="1">
    <citation type="submission" date="2019-11" db="EMBL/GenBank/DDBJ databases">
        <title>Complete genome sequence of Corynebacterium kalinowskii 1959, a novel Corynebacterium species isolated from soil of a small paddock in Vilsendorf, Germany.</title>
        <authorList>
            <person name="Schaffert L."/>
            <person name="Ruwe M."/>
            <person name="Milse J."/>
            <person name="Hanuschka K."/>
            <person name="Ortseifen V."/>
            <person name="Droste J."/>
            <person name="Brandt D."/>
            <person name="Schlueter L."/>
            <person name="Kutter Y."/>
            <person name="Vinke S."/>
            <person name="Viehoefer P."/>
            <person name="Jacob L."/>
            <person name="Luebke N.-C."/>
            <person name="Schulte-Berndt E."/>
            <person name="Hain C."/>
            <person name="Linder M."/>
            <person name="Schmidt P."/>
            <person name="Wollenschlaeger L."/>
            <person name="Luttermann T."/>
            <person name="Thieme E."/>
            <person name="Hassa J."/>
            <person name="Haak M."/>
            <person name="Wittchen M."/>
            <person name="Mentz A."/>
            <person name="Persicke M."/>
            <person name="Busche T."/>
            <person name="Ruckert C."/>
        </authorList>
    </citation>
    <scope>NUCLEOTIDE SEQUENCE [LARGE SCALE GENOMIC DNA]</scope>
    <source>
        <strain evidence="3">1959</strain>
    </source>
</reference>
<gene>
    <name evidence="2" type="ORF">CKALI_07285</name>
</gene>
<accession>A0A6B8VH43</accession>
<proteinExistence type="predicted"/>
<protein>
    <recommendedName>
        <fullName evidence="4">DNA-binding protein</fullName>
    </recommendedName>
</protein>
<dbReference type="KEGG" id="ckw:CKALI_07285"/>
<keyword evidence="3" id="KW-1185">Reference proteome</keyword>
<feature type="compositionally biased region" description="Basic and acidic residues" evidence="1">
    <location>
        <begin position="163"/>
        <end position="174"/>
    </location>
</feature>
<dbReference type="EMBL" id="CP046452">
    <property type="protein sequence ID" value="QGU02319.1"/>
    <property type="molecule type" value="Genomic_DNA"/>
</dbReference>
<sequence length="174" mass="18479">MASPLVFNVTALLRGSGMPEQRTQTGVSEERIGVAMIAIEPGTELTVDATLTPLGEGIMVDATVSSTLTGQCSRCLTELHPAYEVTVNEVFAASEDFIQGDAGDDEDEIPQVVGDDINLTQSVIDAAGLDLPFNPTCEYFGLDCGDDEVPAPDGVSGEEDDRPDPRWAGLEKFK</sequence>
<dbReference type="AlphaFoldDB" id="A0A6B8VH43"/>
<dbReference type="InterPro" id="IPR003772">
    <property type="entry name" value="YceD"/>
</dbReference>
<dbReference type="RefSeq" id="WP_156192651.1">
    <property type="nucleotide sequence ID" value="NZ_CP046452.1"/>
</dbReference>
<feature type="region of interest" description="Disordered" evidence="1">
    <location>
        <begin position="148"/>
        <end position="174"/>
    </location>
</feature>
<dbReference type="Pfam" id="PF02620">
    <property type="entry name" value="YceD"/>
    <property type="match status" value="1"/>
</dbReference>
<evidence type="ECO:0008006" key="4">
    <source>
        <dbReference type="Google" id="ProtNLM"/>
    </source>
</evidence>
<evidence type="ECO:0000313" key="3">
    <source>
        <dbReference type="Proteomes" id="UP000427071"/>
    </source>
</evidence>
<dbReference type="Proteomes" id="UP000427071">
    <property type="component" value="Chromosome"/>
</dbReference>